<feature type="compositionally biased region" description="Basic and acidic residues" evidence="1">
    <location>
        <begin position="82"/>
        <end position="94"/>
    </location>
</feature>
<dbReference type="AlphaFoldDB" id="A0A9N7VPR0"/>
<proteinExistence type="predicted"/>
<organism evidence="2 3">
    <name type="scientific">Pleuronectes platessa</name>
    <name type="common">European plaice</name>
    <dbReference type="NCBI Taxonomy" id="8262"/>
    <lineage>
        <taxon>Eukaryota</taxon>
        <taxon>Metazoa</taxon>
        <taxon>Chordata</taxon>
        <taxon>Craniata</taxon>
        <taxon>Vertebrata</taxon>
        <taxon>Euteleostomi</taxon>
        <taxon>Actinopterygii</taxon>
        <taxon>Neopterygii</taxon>
        <taxon>Teleostei</taxon>
        <taxon>Neoteleostei</taxon>
        <taxon>Acanthomorphata</taxon>
        <taxon>Carangaria</taxon>
        <taxon>Pleuronectiformes</taxon>
        <taxon>Pleuronectoidei</taxon>
        <taxon>Pleuronectidae</taxon>
        <taxon>Pleuronectes</taxon>
    </lineage>
</organism>
<evidence type="ECO:0000256" key="1">
    <source>
        <dbReference type="SAM" id="MobiDB-lite"/>
    </source>
</evidence>
<reference evidence="2" key="1">
    <citation type="submission" date="2020-03" db="EMBL/GenBank/DDBJ databases">
        <authorList>
            <person name="Weist P."/>
        </authorList>
    </citation>
    <scope>NUCLEOTIDE SEQUENCE</scope>
</reference>
<dbReference type="Proteomes" id="UP001153269">
    <property type="component" value="Unassembled WGS sequence"/>
</dbReference>
<protein>
    <submittedName>
        <fullName evidence="2">Uncharacterized protein</fullName>
    </submittedName>
</protein>
<evidence type="ECO:0000313" key="2">
    <source>
        <dbReference type="EMBL" id="CAB1452126.1"/>
    </source>
</evidence>
<evidence type="ECO:0000313" key="3">
    <source>
        <dbReference type="Proteomes" id="UP001153269"/>
    </source>
</evidence>
<dbReference type="EMBL" id="CADEAL010004116">
    <property type="protein sequence ID" value="CAB1452126.1"/>
    <property type="molecule type" value="Genomic_DNA"/>
</dbReference>
<accession>A0A9N7VPR0</accession>
<name>A0A9N7VPR0_PLEPL</name>
<keyword evidence="3" id="KW-1185">Reference proteome</keyword>
<sequence>MPSFLWNTTSLQCNNTGGQACAPLINTRSFLSLPNKPRAHLDSAEPTGARSHNLWLRVASSCSEQVQSKSSGVEPSAAAEEGEQHGKNSDHHDSLGGGWEEDANTYGRERVSPPPHLSKGARGSGAACADPAVNRAARTARSRASPSSSSSPSMVAAAEEPESISPPISTTDSRLLLLLLLLLFSSRLLQQPQPQPRLRTAELSAAQLSAVYHLCSRSVKLNARQATQQGTVLPLQSGGEAVEHKDPFVLSGEMLAGWLRAKRTIRLGDTPVHFANNRDGRNHMKRC</sequence>
<feature type="compositionally biased region" description="Low complexity" evidence="1">
    <location>
        <begin position="136"/>
        <end position="158"/>
    </location>
</feature>
<feature type="region of interest" description="Disordered" evidence="1">
    <location>
        <begin position="66"/>
        <end position="168"/>
    </location>
</feature>
<comment type="caution">
    <text evidence="2">The sequence shown here is derived from an EMBL/GenBank/DDBJ whole genome shotgun (WGS) entry which is preliminary data.</text>
</comment>
<gene>
    <name evidence="2" type="ORF">PLEPLA_LOCUS39865</name>
</gene>